<keyword evidence="4" id="KW-1185">Reference proteome</keyword>
<feature type="coiled-coil region" evidence="1">
    <location>
        <begin position="216"/>
        <end position="314"/>
    </location>
</feature>
<feature type="domain" description="Rad50/SbcC-type AAA" evidence="2">
    <location>
        <begin position="5"/>
        <end position="54"/>
    </location>
</feature>
<accession>A0ABU9C6H3</accession>
<evidence type="ECO:0000256" key="1">
    <source>
        <dbReference type="SAM" id="Coils"/>
    </source>
</evidence>
<proteinExistence type="predicted"/>
<dbReference type="Gene3D" id="3.40.50.300">
    <property type="entry name" value="P-loop containing nucleotide triphosphate hydrolases"/>
    <property type="match status" value="2"/>
</dbReference>
<dbReference type="PANTHER" id="PTHR41259:SF1">
    <property type="entry name" value="DOUBLE-STRAND BREAK REPAIR RAD50 ATPASE, PUTATIVE-RELATED"/>
    <property type="match status" value="1"/>
</dbReference>
<dbReference type="Pfam" id="PF13476">
    <property type="entry name" value="AAA_23"/>
    <property type="match status" value="1"/>
</dbReference>
<dbReference type="PANTHER" id="PTHR41259">
    <property type="entry name" value="DOUBLE-STRAND BREAK REPAIR RAD50 ATPASE, PUTATIVE-RELATED"/>
    <property type="match status" value="1"/>
</dbReference>
<dbReference type="InterPro" id="IPR038729">
    <property type="entry name" value="Rad50/SbcC_AAA"/>
</dbReference>
<feature type="coiled-coil region" evidence="1">
    <location>
        <begin position="551"/>
        <end position="643"/>
    </location>
</feature>
<dbReference type="Proteomes" id="UP001379945">
    <property type="component" value="Unassembled WGS sequence"/>
</dbReference>
<organism evidence="3 4">
    <name type="scientific">Ideonella margarita</name>
    <dbReference type="NCBI Taxonomy" id="2984191"/>
    <lineage>
        <taxon>Bacteria</taxon>
        <taxon>Pseudomonadati</taxon>
        <taxon>Pseudomonadota</taxon>
        <taxon>Betaproteobacteria</taxon>
        <taxon>Burkholderiales</taxon>
        <taxon>Sphaerotilaceae</taxon>
        <taxon>Ideonella</taxon>
    </lineage>
</organism>
<sequence>MHITRLRVEQFRQFRQPFELTALEPGLNIITGPNEAGKSTLVRAIRAAFFDRHRSTVVDDLRPWGDSAATPTVELDFQLLGEPAHLVKTFLGKKRCALKLGARSFEGVDAEDHLADLLGFTFAGKGASKTEHWGIPGLLWVEQGTGQVLEVAPARDHLHKALSNHQAPAGADAQDASKGTHVAANLAASRGDAVLDALRAQRGELLSGTGKPRAALLQAMEDVDRLTAELRALDEQMALYSQQVDQLALLRQAHQHDDAAQPWEALKAQLAEAQAVQQALAAQEHQLAQDTARLQQLQQNRDLLQAQLQAHAQAEAALATRQQALAALALRHDEGEALLATARTAAERAQSRSAAARAALQAARAVAQRHSLQAQQTEATATAERLHHALQRATTEHERLSTLRAEAAATAITPAQLDALRQRDRALRDATLQREAVATRLQVDLLPGQHLTLDTHGQVLTLQGQSTHLLDAPATLELPGVGRLSISPGGADLAELARDQAQAEADLAAALNKLGLPNLAAAEARQARHQTQQSELRLAEQALALVAPQGLDALRAALAQAQARVQAATTALQALPPLAEATSDAVSVPDAEALHDTAEQAERRSQQALSQAQSAQAALHSQLAAAQAEIAAAQAALADASHQARHAAAQQQWLSAQTEHAALAARVEQAAGALRAARPDIVAQDIQRLQRSVQQLQQAHQQRRDQIMLLENTLQNAKAAGLGELREQAHGELVRGSQRLSQLQRRADALNWLCQRLDAKRQAALTRLQAPLQQHMQRYLQLLFPGGSVQIDEHLAPGSLTRTRANGALETGDVSALSFGAREQLGLISRFAYADLLQAAGRPTLLMLDDALVHSDDTRLAHMKRVIFDAAQRHQVLLFTCHPALWRDMGVAERALP</sequence>
<dbReference type="SUPFAM" id="SSF52540">
    <property type="entry name" value="P-loop containing nucleoside triphosphate hydrolases"/>
    <property type="match status" value="1"/>
</dbReference>
<evidence type="ECO:0000259" key="2">
    <source>
        <dbReference type="Pfam" id="PF13476"/>
    </source>
</evidence>
<reference evidence="3 4" key="1">
    <citation type="submission" date="2024-04" db="EMBL/GenBank/DDBJ databases">
        <title>Novel species of the genus Ideonella isolated from streams.</title>
        <authorList>
            <person name="Lu H."/>
        </authorList>
    </citation>
    <scope>NUCLEOTIDE SEQUENCE [LARGE SCALE GENOMIC DNA]</scope>
    <source>
        <strain evidence="3 4">LYT19W</strain>
    </source>
</reference>
<protein>
    <submittedName>
        <fullName evidence="3">AAA family ATPase</fullName>
    </submittedName>
</protein>
<evidence type="ECO:0000313" key="3">
    <source>
        <dbReference type="EMBL" id="MEK8047486.1"/>
    </source>
</evidence>
<name>A0ABU9C6H3_9BURK</name>
<keyword evidence="1" id="KW-0175">Coiled coil</keyword>
<gene>
    <name evidence="3" type="ORF">AACH00_14075</name>
</gene>
<dbReference type="EMBL" id="JBBUTI010000009">
    <property type="protein sequence ID" value="MEK8047486.1"/>
    <property type="molecule type" value="Genomic_DNA"/>
</dbReference>
<feature type="coiled-coil region" evidence="1">
    <location>
        <begin position="686"/>
        <end position="760"/>
    </location>
</feature>
<dbReference type="RefSeq" id="WP_341399793.1">
    <property type="nucleotide sequence ID" value="NZ_JBBUTI010000009.1"/>
</dbReference>
<comment type="caution">
    <text evidence="3">The sequence shown here is derived from an EMBL/GenBank/DDBJ whole genome shotgun (WGS) entry which is preliminary data.</text>
</comment>
<dbReference type="InterPro" id="IPR027417">
    <property type="entry name" value="P-loop_NTPase"/>
</dbReference>
<evidence type="ECO:0000313" key="4">
    <source>
        <dbReference type="Proteomes" id="UP001379945"/>
    </source>
</evidence>